<keyword evidence="4" id="KW-0067">ATP-binding</keyword>
<dbReference type="Gene3D" id="1.10.510.10">
    <property type="entry name" value="Transferase(Phosphotransferase) domain 1"/>
    <property type="match status" value="1"/>
</dbReference>
<feature type="domain" description="Protein kinase" evidence="5">
    <location>
        <begin position="1"/>
        <end position="273"/>
    </location>
</feature>
<dbReference type="PANTHER" id="PTHR43289">
    <property type="entry name" value="MITOGEN-ACTIVATED PROTEIN KINASE KINASE KINASE 20-RELATED"/>
    <property type="match status" value="1"/>
</dbReference>
<keyword evidence="6" id="KW-0723">Serine/threonine-protein kinase</keyword>
<accession>A0A1H4VFH5</accession>
<dbReference type="SUPFAM" id="SSF56112">
    <property type="entry name" value="Protein kinase-like (PK-like)"/>
    <property type="match status" value="1"/>
</dbReference>
<dbReference type="AlphaFoldDB" id="A0A1H4VFH5"/>
<keyword evidence="1" id="KW-0808">Transferase</keyword>
<dbReference type="Pfam" id="PF00069">
    <property type="entry name" value="Pkinase"/>
    <property type="match status" value="1"/>
</dbReference>
<dbReference type="InterPro" id="IPR011009">
    <property type="entry name" value="Kinase-like_dom_sf"/>
</dbReference>
<dbReference type="PROSITE" id="PS50011">
    <property type="entry name" value="PROTEIN_KINASE_DOM"/>
    <property type="match status" value="1"/>
</dbReference>
<proteinExistence type="predicted"/>
<evidence type="ECO:0000313" key="6">
    <source>
        <dbReference type="EMBL" id="SEC79124.1"/>
    </source>
</evidence>
<dbReference type="Proteomes" id="UP000183114">
    <property type="component" value="Unassembled WGS sequence"/>
</dbReference>
<gene>
    <name evidence="6" type="ORF">SAMN04490185_2100</name>
</gene>
<keyword evidence="3 6" id="KW-0418">Kinase</keyword>
<dbReference type="EMBL" id="FNTF01000002">
    <property type="protein sequence ID" value="SEC79124.1"/>
    <property type="molecule type" value="Genomic_DNA"/>
</dbReference>
<evidence type="ECO:0000256" key="4">
    <source>
        <dbReference type="ARBA" id="ARBA00022840"/>
    </source>
</evidence>
<dbReference type="InterPro" id="IPR000719">
    <property type="entry name" value="Prot_kinase_dom"/>
</dbReference>
<reference evidence="6 7" key="1">
    <citation type="submission" date="2016-10" db="EMBL/GenBank/DDBJ databases">
        <authorList>
            <person name="de Groot N.N."/>
        </authorList>
    </citation>
    <scope>NUCLEOTIDE SEQUENCE [LARGE SCALE GENOMIC DNA]</scope>
    <source>
        <strain evidence="6 7">BS3655</strain>
    </source>
</reference>
<protein>
    <submittedName>
        <fullName evidence="6">Serine/threonine protein kinase</fullName>
    </submittedName>
</protein>
<dbReference type="GO" id="GO:0004674">
    <property type="term" value="F:protein serine/threonine kinase activity"/>
    <property type="evidence" value="ECO:0007669"/>
    <property type="project" value="UniProtKB-KW"/>
</dbReference>
<evidence type="ECO:0000256" key="3">
    <source>
        <dbReference type="ARBA" id="ARBA00022777"/>
    </source>
</evidence>
<evidence type="ECO:0000259" key="5">
    <source>
        <dbReference type="PROSITE" id="PS50011"/>
    </source>
</evidence>
<dbReference type="GO" id="GO:0005524">
    <property type="term" value="F:ATP binding"/>
    <property type="evidence" value="ECO:0007669"/>
    <property type="project" value="UniProtKB-KW"/>
</dbReference>
<evidence type="ECO:0000256" key="1">
    <source>
        <dbReference type="ARBA" id="ARBA00022679"/>
    </source>
</evidence>
<dbReference type="SMART" id="SM00220">
    <property type="entry name" value="S_TKc"/>
    <property type="match status" value="1"/>
</dbReference>
<organism evidence="6 7">
    <name type="scientific">Pseudomonas frederiksbergensis</name>
    <dbReference type="NCBI Taxonomy" id="104087"/>
    <lineage>
        <taxon>Bacteria</taxon>
        <taxon>Pseudomonadati</taxon>
        <taxon>Pseudomonadota</taxon>
        <taxon>Gammaproteobacteria</taxon>
        <taxon>Pseudomonadales</taxon>
        <taxon>Pseudomonadaceae</taxon>
        <taxon>Pseudomonas</taxon>
    </lineage>
</organism>
<dbReference type="PROSITE" id="PS00108">
    <property type="entry name" value="PROTEIN_KINASE_ST"/>
    <property type="match status" value="1"/>
</dbReference>
<dbReference type="InterPro" id="IPR008271">
    <property type="entry name" value="Ser/Thr_kinase_AS"/>
</dbReference>
<dbReference type="PANTHER" id="PTHR43289:SF6">
    <property type="entry name" value="SERINE_THREONINE-PROTEIN KINASE NEKL-3"/>
    <property type="match status" value="1"/>
</dbReference>
<evidence type="ECO:0000256" key="2">
    <source>
        <dbReference type="ARBA" id="ARBA00022741"/>
    </source>
</evidence>
<keyword evidence="2" id="KW-0547">Nucleotide-binding</keyword>
<sequence length="337" mass="37921">MLGFHTVWNGYLFFGRNRVSGVRVAIKFYYWGGDKTLHVEPQALSEIRSPNVIEIYDAGYADISYAYFVTPYYDAGDADEYLKRNVGNLAALDLTCQLLNGLTHLHQQRLLHRDLKPENIYIKDDGVAVIGDFGSIKKIPEGNSAVPGSKHSMLYRPPESIDSNQYGFTGDVYQTGVFLYQALGGFLPYEEIAWLTVSELKHYEGLHSPGDQTMFADQCLRTKISKGRILDYASLPAWVPENLKRIIRKACHTDPESRFSTASEFRLKLHDARRNVADWKVIDAVPTCNVGGRSFRLITSPQGSIVEKRVGGNWRRANNFVGESDQELCRAIDASQG</sequence>
<name>A0A1H4VFH5_9PSED</name>
<evidence type="ECO:0000313" key="7">
    <source>
        <dbReference type="Proteomes" id="UP000183114"/>
    </source>
</evidence>